<keyword evidence="1" id="KW-0732">Signal</keyword>
<dbReference type="PANTHER" id="PTHR30069:SF29">
    <property type="entry name" value="HEMOGLOBIN AND HEMOGLOBIN-HAPTOGLOBIN-BINDING PROTEIN 1-RELATED"/>
    <property type="match status" value="1"/>
</dbReference>
<proteinExistence type="inferred from homology"/>
<evidence type="ECO:0000256" key="2">
    <source>
        <dbReference type="PROSITE-ProRule" id="PRU01360"/>
    </source>
</evidence>
<dbReference type="Pfam" id="PF13715">
    <property type="entry name" value="CarbopepD_reg_2"/>
    <property type="match status" value="1"/>
</dbReference>
<dbReference type="Pfam" id="PF07715">
    <property type="entry name" value="Plug"/>
    <property type="match status" value="1"/>
</dbReference>
<name>A0A1M5UME4_9FLAO</name>
<dbReference type="STRING" id="1195760.SAMN05444281_1357"/>
<dbReference type="SUPFAM" id="SSF49464">
    <property type="entry name" value="Carboxypeptidase regulatory domain-like"/>
    <property type="match status" value="1"/>
</dbReference>
<dbReference type="PANTHER" id="PTHR30069">
    <property type="entry name" value="TONB-DEPENDENT OUTER MEMBRANE RECEPTOR"/>
    <property type="match status" value="1"/>
</dbReference>
<organism evidence="4 5">
    <name type="scientific">Wenyingzhuangia marina</name>
    <dbReference type="NCBI Taxonomy" id="1195760"/>
    <lineage>
        <taxon>Bacteria</taxon>
        <taxon>Pseudomonadati</taxon>
        <taxon>Bacteroidota</taxon>
        <taxon>Flavobacteriia</taxon>
        <taxon>Flavobacteriales</taxon>
        <taxon>Flavobacteriaceae</taxon>
        <taxon>Wenyingzhuangia</taxon>
    </lineage>
</organism>
<gene>
    <name evidence="4" type="ORF">SAMN05444281_1357</name>
</gene>
<keyword evidence="2" id="KW-1134">Transmembrane beta strand</keyword>
<dbReference type="Gene3D" id="2.170.130.10">
    <property type="entry name" value="TonB-dependent receptor, plug domain"/>
    <property type="match status" value="1"/>
</dbReference>
<keyword evidence="5" id="KW-1185">Reference proteome</keyword>
<keyword evidence="2" id="KW-0813">Transport</keyword>
<keyword evidence="2" id="KW-0472">Membrane</keyword>
<dbReference type="PROSITE" id="PS52016">
    <property type="entry name" value="TONB_DEPENDENT_REC_3"/>
    <property type="match status" value="1"/>
</dbReference>
<dbReference type="NCBIfam" id="TIGR04056">
    <property type="entry name" value="OMP_RagA_SusC"/>
    <property type="match status" value="1"/>
</dbReference>
<dbReference type="NCBIfam" id="TIGR04057">
    <property type="entry name" value="SusC_RagA_signa"/>
    <property type="match status" value="1"/>
</dbReference>
<feature type="domain" description="TonB-dependent receptor plug" evidence="3">
    <location>
        <begin position="113"/>
        <end position="216"/>
    </location>
</feature>
<comment type="subcellular location">
    <subcellularLocation>
        <location evidence="2">Cell outer membrane</location>
        <topology evidence="2">Multi-pass membrane protein</topology>
    </subcellularLocation>
</comment>
<accession>A0A1M5UME4</accession>
<dbReference type="EMBL" id="FQXQ01000002">
    <property type="protein sequence ID" value="SHH64202.1"/>
    <property type="molecule type" value="Genomic_DNA"/>
</dbReference>
<dbReference type="AlphaFoldDB" id="A0A1M5UME4"/>
<dbReference type="RefSeq" id="WP_073119629.1">
    <property type="nucleotide sequence ID" value="NZ_BMEN01000002.1"/>
</dbReference>
<dbReference type="InterPro" id="IPR039426">
    <property type="entry name" value="TonB-dep_rcpt-like"/>
</dbReference>
<dbReference type="InterPro" id="IPR023996">
    <property type="entry name" value="TonB-dep_OMP_SusC/RagA"/>
</dbReference>
<keyword evidence="2" id="KW-0812">Transmembrane</keyword>
<dbReference type="InterPro" id="IPR037066">
    <property type="entry name" value="Plug_dom_sf"/>
</dbReference>
<dbReference type="Proteomes" id="UP000184109">
    <property type="component" value="Unassembled WGS sequence"/>
</dbReference>
<evidence type="ECO:0000313" key="4">
    <source>
        <dbReference type="EMBL" id="SHH64202.1"/>
    </source>
</evidence>
<dbReference type="GO" id="GO:0009279">
    <property type="term" value="C:cell outer membrane"/>
    <property type="evidence" value="ECO:0007669"/>
    <property type="project" value="UniProtKB-SubCell"/>
</dbReference>
<evidence type="ECO:0000313" key="5">
    <source>
        <dbReference type="Proteomes" id="UP000184109"/>
    </source>
</evidence>
<reference evidence="5" key="1">
    <citation type="submission" date="2016-11" db="EMBL/GenBank/DDBJ databases">
        <authorList>
            <person name="Varghese N."/>
            <person name="Submissions S."/>
        </authorList>
    </citation>
    <scope>NUCLEOTIDE SEQUENCE [LARGE SCALE GENOMIC DNA]</scope>
    <source>
        <strain evidence="5">DSM 100572</strain>
    </source>
</reference>
<evidence type="ECO:0000256" key="1">
    <source>
        <dbReference type="ARBA" id="ARBA00022729"/>
    </source>
</evidence>
<dbReference type="OrthoDB" id="9768177at2"/>
<dbReference type="InterPro" id="IPR023997">
    <property type="entry name" value="TonB-dep_OMP_SusC/RagA_CS"/>
</dbReference>
<sequence length="1018" mass="111723">MKKFIIIIPLLLMSLFGFSQVRTISGVVTNIDTGEVLPGVSILVKGTTNGTYSNFDGEYSISNVSNEQTIEFSYLGFETKEILANKATINVQLKENVQQLDGVVLIGYGSQSVKEVTGAVTIVDSEAIEKLKPTRIEEALQGQAGISVTPSSGSPGSAPKINIRGISTNGDSRPLILLDGAVIEDLSVVNPSDIESMSVIKDATAGIYGVRGANGVILITTKSGRKNSELKFRFDAYTGIQQTTKKMDLLQPRDYAILVNEAAANGGDSPVFTLYPTTGTDWQDQVFKNAPMSSVNFGLNGGTTKSTYDFSLSHLTQDGIVGGDKSNFNRSTARLNYSIDLVKNLKLSTTSTYINTNRKTLSENALGSVLFNALSAPPQLSVRDTNGDYTKLPNTGLGIEVVNPLAQIANTFNQSQVNKFSGSYGVNYRFLEYFQAESNIQINYADVRGKGYFPELYYGSGKVFNTVSKQADLTDDVNSTTVDESGTVYKDYTFDAFIKYERKYDKHDVKALIGTSVYRTVGVNLYNKKGYAPTGTTLESASIENSETVDNNLELNNTPKRFFDDRLLSYFTRIQYAYDGKYLASAVLRRDGSTKFGPKNKFGFFPTASIGWVVSEEDFMKDIDFVNLLKLRSSYGILGNDRISSFGFVSLLGGEGVYVLDDTLTYGKAIGTLSNPEIRWEQQKPFDIAIDLGLFDKIDITVDYFNKRTEDLLVTPQVSGVLGVYAPGAGAPTINAGTVENKGFEFSIGYSDEFSEDFNFNVKYNITSLKNEVLYVGSDTGILESGSFGVGQDPIARMEAGRPIGYFYGYKTNGIFQNQAEIDAAPTQIDAEPGDLRFVDVSGDGKIDADDKTNLGDPIPDFTMGFNMSVDYKNFDFSLYAFASIGNDIVRDYERNLPLVNRPKYFLDRWTGEGTSNSFPRVTTEATQNSLFSDFYVEDGSYLRLQNIQLGYTVPESLTTKIKLDKVRVYASATNLLTLTNYRGYDPTASTGEPIGGGIDRGFYPIPKTFFVGVNVNF</sequence>
<evidence type="ECO:0000259" key="3">
    <source>
        <dbReference type="Pfam" id="PF07715"/>
    </source>
</evidence>
<dbReference type="GO" id="GO:0044718">
    <property type="term" value="P:siderophore transmembrane transport"/>
    <property type="evidence" value="ECO:0007669"/>
    <property type="project" value="TreeGrafter"/>
</dbReference>
<dbReference type="InterPro" id="IPR008969">
    <property type="entry name" value="CarboxyPept-like_regulatory"/>
</dbReference>
<dbReference type="InterPro" id="IPR012910">
    <property type="entry name" value="Plug_dom"/>
</dbReference>
<protein>
    <submittedName>
        <fullName evidence="4">TonB-linked outer membrane protein, SusC/RagA family</fullName>
    </submittedName>
</protein>
<keyword evidence="2" id="KW-0998">Cell outer membrane</keyword>
<comment type="similarity">
    <text evidence="2">Belongs to the TonB-dependent receptor family.</text>
</comment>
<dbReference type="GO" id="GO:0015344">
    <property type="term" value="F:siderophore uptake transmembrane transporter activity"/>
    <property type="evidence" value="ECO:0007669"/>
    <property type="project" value="TreeGrafter"/>
</dbReference>
<dbReference type="SUPFAM" id="SSF56935">
    <property type="entry name" value="Porins"/>
    <property type="match status" value="1"/>
</dbReference>
<dbReference type="Gene3D" id="2.60.40.1120">
    <property type="entry name" value="Carboxypeptidase-like, regulatory domain"/>
    <property type="match status" value="1"/>
</dbReference>